<dbReference type="EMBL" id="CAJPIZ010031059">
    <property type="protein sequence ID" value="CAG2120035.1"/>
    <property type="molecule type" value="Genomic_DNA"/>
</dbReference>
<feature type="transmembrane region" description="Helical" evidence="1">
    <location>
        <begin position="38"/>
        <end position="59"/>
    </location>
</feature>
<gene>
    <name evidence="3" type="ORF">OSB1V03_LOCUS19982</name>
</gene>
<name>A0A7R9LMK0_9ACAR</name>
<keyword evidence="1" id="KW-1133">Transmembrane helix</keyword>
<sequence length="129" mass="13865">MRLITIVFVATVFIALISATNANPAKEERNVEKRLPRPLVGGVLSLTVDAVANIVLTIINTLRDFNYMAETLPAPWGTILAPIAGTGNDTLVKLLNDLYKTLKLIAGGLKMSVYGCLLASQLKPSQAML</sequence>
<evidence type="ECO:0000256" key="2">
    <source>
        <dbReference type="SAM" id="SignalP"/>
    </source>
</evidence>
<keyword evidence="1" id="KW-0812">Transmembrane</keyword>
<feature type="signal peptide" evidence="2">
    <location>
        <begin position="1"/>
        <end position="22"/>
    </location>
</feature>
<evidence type="ECO:0000256" key="1">
    <source>
        <dbReference type="SAM" id="Phobius"/>
    </source>
</evidence>
<dbReference type="EMBL" id="OC885634">
    <property type="protein sequence ID" value="CAD7644283.1"/>
    <property type="molecule type" value="Genomic_DNA"/>
</dbReference>
<protein>
    <submittedName>
        <fullName evidence="3">Uncharacterized protein</fullName>
    </submittedName>
</protein>
<keyword evidence="2" id="KW-0732">Signal</keyword>
<keyword evidence="1" id="KW-0472">Membrane</keyword>
<dbReference type="AlphaFoldDB" id="A0A7R9LMK0"/>
<feature type="chain" id="PRO_5036211239" evidence="2">
    <location>
        <begin position="23"/>
        <end position="129"/>
    </location>
</feature>
<proteinExistence type="predicted"/>
<organism evidence="3">
    <name type="scientific">Medioppia subpectinata</name>
    <dbReference type="NCBI Taxonomy" id="1979941"/>
    <lineage>
        <taxon>Eukaryota</taxon>
        <taxon>Metazoa</taxon>
        <taxon>Ecdysozoa</taxon>
        <taxon>Arthropoda</taxon>
        <taxon>Chelicerata</taxon>
        <taxon>Arachnida</taxon>
        <taxon>Acari</taxon>
        <taxon>Acariformes</taxon>
        <taxon>Sarcoptiformes</taxon>
        <taxon>Oribatida</taxon>
        <taxon>Brachypylina</taxon>
        <taxon>Oppioidea</taxon>
        <taxon>Oppiidae</taxon>
        <taxon>Medioppia</taxon>
    </lineage>
</organism>
<evidence type="ECO:0000313" key="4">
    <source>
        <dbReference type="Proteomes" id="UP000759131"/>
    </source>
</evidence>
<accession>A0A7R9LMK0</accession>
<dbReference type="Proteomes" id="UP000759131">
    <property type="component" value="Unassembled WGS sequence"/>
</dbReference>
<evidence type="ECO:0000313" key="3">
    <source>
        <dbReference type="EMBL" id="CAD7644283.1"/>
    </source>
</evidence>
<reference evidence="3" key="1">
    <citation type="submission" date="2020-11" db="EMBL/GenBank/DDBJ databases">
        <authorList>
            <person name="Tran Van P."/>
        </authorList>
    </citation>
    <scope>NUCLEOTIDE SEQUENCE</scope>
</reference>
<keyword evidence="4" id="KW-1185">Reference proteome</keyword>